<dbReference type="Proteomes" id="UP000613160">
    <property type="component" value="Unassembled WGS sequence"/>
</dbReference>
<name>A0A917DET9_9HYPH</name>
<proteinExistence type="predicted"/>
<dbReference type="EMBL" id="BMJJ01000010">
    <property type="protein sequence ID" value="GGD32337.1"/>
    <property type="molecule type" value="Genomic_DNA"/>
</dbReference>
<accession>A0A917DET9</accession>
<comment type="caution">
    <text evidence="2">The sequence shown here is derived from an EMBL/GenBank/DDBJ whole genome shotgun (WGS) entry which is preliminary data.</text>
</comment>
<reference evidence="2" key="1">
    <citation type="journal article" date="2014" name="Int. J. Syst. Evol. Microbiol.">
        <title>Complete genome sequence of Corynebacterium casei LMG S-19264T (=DSM 44701T), isolated from a smear-ripened cheese.</title>
        <authorList>
            <consortium name="US DOE Joint Genome Institute (JGI-PGF)"/>
            <person name="Walter F."/>
            <person name="Albersmeier A."/>
            <person name="Kalinowski J."/>
            <person name="Ruckert C."/>
        </authorList>
    </citation>
    <scope>NUCLEOTIDE SEQUENCE</scope>
    <source>
        <strain evidence="2">CGMCC 1.15493</strain>
    </source>
</reference>
<evidence type="ECO:0000256" key="1">
    <source>
        <dbReference type="SAM" id="MobiDB-lite"/>
    </source>
</evidence>
<gene>
    <name evidence="2" type="ORF">GCM10011335_39250</name>
</gene>
<reference evidence="2" key="2">
    <citation type="submission" date="2020-09" db="EMBL/GenBank/DDBJ databases">
        <authorList>
            <person name="Sun Q."/>
            <person name="Zhou Y."/>
        </authorList>
    </citation>
    <scope>NUCLEOTIDE SEQUENCE</scope>
    <source>
        <strain evidence="2">CGMCC 1.15493</strain>
    </source>
</reference>
<sequence>MSAVSATEAVPPLALPAGHDHLPDPPEPDVVSPVEHAAEATAAITDEPNAGLSTAETVSDEVAAALAGVHDAGSPTVGIDEALAEYHATNPE</sequence>
<evidence type="ECO:0000313" key="3">
    <source>
        <dbReference type="Proteomes" id="UP000613160"/>
    </source>
</evidence>
<dbReference type="RefSeq" id="WP_188853926.1">
    <property type="nucleotide sequence ID" value="NZ_BMJJ01000010.1"/>
</dbReference>
<protein>
    <submittedName>
        <fullName evidence="2">Uncharacterized protein</fullName>
    </submittedName>
</protein>
<evidence type="ECO:0000313" key="2">
    <source>
        <dbReference type="EMBL" id="GGD32337.1"/>
    </source>
</evidence>
<dbReference type="AlphaFoldDB" id="A0A917DET9"/>
<keyword evidence="3" id="KW-1185">Reference proteome</keyword>
<feature type="region of interest" description="Disordered" evidence="1">
    <location>
        <begin position="1"/>
        <end position="31"/>
    </location>
</feature>
<organism evidence="2 3">
    <name type="scientific">Aureimonas glaciei</name>
    <dbReference type="NCBI Taxonomy" id="1776957"/>
    <lineage>
        <taxon>Bacteria</taxon>
        <taxon>Pseudomonadati</taxon>
        <taxon>Pseudomonadota</taxon>
        <taxon>Alphaproteobacteria</taxon>
        <taxon>Hyphomicrobiales</taxon>
        <taxon>Aurantimonadaceae</taxon>
        <taxon>Aureimonas</taxon>
    </lineage>
</organism>